<evidence type="ECO:0000256" key="4">
    <source>
        <dbReference type="ARBA" id="ARBA00023002"/>
    </source>
</evidence>
<dbReference type="GO" id="GO:0042823">
    <property type="term" value="P:pyridoxal phosphate biosynthetic process"/>
    <property type="evidence" value="ECO:0007669"/>
    <property type="project" value="UniProtKB-UniRule"/>
</dbReference>
<feature type="binding site" evidence="7">
    <location>
        <position position="176"/>
    </location>
    <ligand>
        <name>substrate</name>
    </ligand>
</feature>
<feature type="binding site" evidence="7">
    <location>
        <position position="319"/>
    </location>
    <ligand>
        <name>substrate</name>
    </ligand>
</feature>
<keyword evidence="7" id="KW-0170">Cobalt</keyword>
<dbReference type="EMBL" id="WPHG01000011">
    <property type="protein sequence ID" value="MVB00125.1"/>
    <property type="molecule type" value="Genomic_DNA"/>
</dbReference>
<organism evidence="9 10">
    <name type="scientific">Nitratireductor arenosus</name>
    <dbReference type="NCBI Taxonomy" id="2682096"/>
    <lineage>
        <taxon>Bacteria</taxon>
        <taxon>Pseudomonadati</taxon>
        <taxon>Pseudomonadota</taxon>
        <taxon>Alphaproteobacteria</taxon>
        <taxon>Hyphomicrobiales</taxon>
        <taxon>Phyllobacteriaceae</taxon>
        <taxon>Nitratireductor</taxon>
    </lineage>
</organism>
<keyword evidence="5 7" id="KW-0520">NAD</keyword>
<keyword evidence="7" id="KW-0862">Zinc</keyword>
<dbReference type="GO" id="GO:0008270">
    <property type="term" value="F:zinc ion binding"/>
    <property type="evidence" value="ECO:0007669"/>
    <property type="project" value="UniProtKB-UniRule"/>
</dbReference>
<name>A0A844QNG5_9HYPH</name>
<dbReference type="UniPathway" id="UPA00244">
    <property type="reaction ID" value="UER00312"/>
</dbReference>
<dbReference type="GO" id="GO:0050897">
    <property type="term" value="F:cobalt ion binding"/>
    <property type="evidence" value="ECO:0007669"/>
    <property type="project" value="UniProtKB-UniRule"/>
</dbReference>
<comment type="similarity">
    <text evidence="7">Belongs to the PdxA family.</text>
</comment>
<keyword evidence="3 7" id="KW-0521">NADP</keyword>
<feature type="region of interest" description="Disordered" evidence="8">
    <location>
        <begin position="1"/>
        <end position="21"/>
    </location>
</feature>
<keyword evidence="4 7" id="KW-0560">Oxidoreductase</keyword>
<dbReference type="InterPro" id="IPR005255">
    <property type="entry name" value="PdxA_fam"/>
</dbReference>
<keyword evidence="7" id="KW-0460">Magnesium</keyword>
<dbReference type="PANTHER" id="PTHR30004:SF6">
    <property type="entry name" value="D-THREONATE 4-PHOSPHATE DEHYDROGENASE"/>
    <property type="match status" value="1"/>
</dbReference>
<dbReference type="HAMAP" id="MF_00536">
    <property type="entry name" value="PdxA"/>
    <property type="match status" value="1"/>
</dbReference>
<dbReference type="SUPFAM" id="SSF53659">
    <property type="entry name" value="Isocitrate/Isopropylmalate dehydrogenase-like"/>
    <property type="match status" value="1"/>
</dbReference>
<evidence type="ECO:0000256" key="6">
    <source>
        <dbReference type="ARBA" id="ARBA00023096"/>
    </source>
</evidence>
<feature type="binding site" evidence="7">
    <location>
        <position position="328"/>
    </location>
    <ligand>
        <name>substrate</name>
    </ligand>
</feature>
<evidence type="ECO:0000256" key="2">
    <source>
        <dbReference type="ARBA" id="ARBA00022723"/>
    </source>
</evidence>
<dbReference type="NCBIfam" id="NF003699">
    <property type="entry name" value="PRK05312.1"/>
    <property type="match status" value="1"/>
</dbReference>
<evidence type="ECO:0000256" key="8">
    <source>
        <dbReference type="SAM" id="MobiDB-lite"/>
    </source>
</evidence>
<feature type="binding site" evidence="7">
    <location>
        <position position="211"/>
    </location>
    <ligand>
        <name>a divalent metal cation</name>
        <dbReference type="ChEBI" id="CHEBI:60240"/>
        <note>ligand shared between dimeric partners</note>
    </ligand>
</feature>
<dbReference type="Pfam" id="PF04166">
    <property type="entry name" value="PdxA"/>
    <property type="match status" value="1"/>
</dbReference>
<dbReference type="NCBIfam" id="TIGR00557">
    <property type="entry name" value="pdxA"/>
    <property type="match status" value="1"/>
</dbReference>
<proteinExistence type="inferred from homology"/>
<dbReference type="GO" id="GO:0051287">
    <property type="term" value="F:NAD binding"/>
    <property type="evidence" value="ECO:0007669"/>
    <property type="project" value="InterPro"/>
</dbReference>
<evidence type="ECO:0000256" key="3">
    <source>
        <dbReference type="ARBA" id="ARBA00022857"/>
    </source>
</evidence>
<keyword evidence="10" id="KW-1185">Reference proteome</keyword>
<comment type="subunit">
    <text evidence="7">Homodimer.</text>
</comment>
<feature type="binding site" evidence="7">
    <location>
        <position position="311"/>
    </location>
    <ligand>
        <name>a divalent metal cation</name>
        <dbReference type="ChEBI" id="CHEBI:60240"/>
        <note>ligand shared between dimeric partners</note>
    </ligand>
</feature>
<dbReference type="GO" id="GO:0050570">
    <property type="term" value="F:4-hydroxythreonine-4-phosphate dehydrogenase activity"/>
    <property type="evidence" value="ECO:0007669"/>
    <property type="project" value="UniProtKB-UniRule"/>
</dbReference>
<dbReference type="Proteomes" id="UP000463224">
    <property type="component" value="Unassembled WGS sequence"/>
</dbReference>
<dbReference type="InterPro" id="IPR037510">
    <property type="entry name" value="PdxA"/>
</dbReference>
<evidence type="ECO:0000256" key="1">
    <source>
        <dbReference type="ARBA" id="ARBA00022490"/>
    </source>
</evidence>
<evidence type="ECO:0000313" key="10">
    <source>
        <dbReference type="Proteomes" id="UP000463224"/>
    </source>
</evidence>
<dbReference type="GO" id="GO:0008615">
    <property type="term" value="P:pyridoxine biosynthetic process"/>
    <property type="evidence" value="ECO:0007669"/>
    <property type="project" value="UniProtKB-UniRule"/>
</dbReference>
<comment type="function">
    <text evidence="7">Catalyzes the NAD(P)-dependent oxidation of 4-(phosphooxy)-L-threonine (HTP) into 2-amino-3-oxo-4-(phosphooxy)butyric acid which spontaneously decarboxylates to form 3-amino-2-oxopropyl phosphate (AHAP).</text>
</comment>
<comment type="miscellaneous">
    <text evidence="7">The active site is located at the dimer interface.</text>
</comment>
<comment type="subcellular location">
    <subcellularLocation>
        <location evidence="7">Cytoplasm</location>
    </subcellularLocation>
</comment>
<accession>A0A844QNG5</accession>
<feature type="binding site" evidence="7">
    <location>
        <position position="256"/>
    </location>
    <ligand>
        <name>a divalent metal cation</name>
        <dbReference type="ChEBI" id="CHEBI:60240"/>
        <note>ligand shared between dimeric partners</note>
    </ligand>
</feature>
<keyword evidence="1 7" id="KW-0963">Cytoplasm</keyword>
<dbReference type="Gene3D" id="3.40.718.10">
    <property type="entry name" value="Isopropylmalate Dehydrogenase"/>
    <property type="match status" value="1"/>
</dbReference>
<dbReference type="PANTHER" id="PTHR30004">
    <property type="entry name" value="4-HYDROXYTHREONINE-4-PHOSPHATE DEHYDROGENASE"/>
    <property type="match status" value="1"/>
</dbReference>
<evidence type="ECO:0000256" key="5">
    <source>
        <dbReference type="ARBA" id="ARBA00023027"/>
    </source>
</evidence>
<evidence type="ECO:0000256" key="7">
    <source>
        <dbReference type="HAMAP-Rule" id="MF_00536"/>
    </source>
</evidence>
<keyword evidence="6 7" id="KW-0664">Pyridoxine biosynthesis</keyword>
<sequence>MTASPRWFSKTKANSTRKRRSCPRNIWKNCARKPASLSVEPQRPLALTSGDPSGIGPDIALAAWASRTRHALPPFYVLGDVDQLSSRARTLGLPIELKLSDPGSAVRDFEATLPVVPLRNRLIDRAGDPSPANAAGIIEAIERGVADAMSGAAGAIVTGPIAKKPLYDAGFAFPGHTEFLAHLAGQAIGKPVKPVMMLAGPSLRAVPVTIHIPLAAVPSALTTELIVETGRITAADLARRFGIARPRIAVAGLNPHAGEDGAMGREDIDIVHPAVAALQAEGIDARGPLPADTLFHAEARQAYDAALCMYHDQALIPAKALAFDETVNVTLGLPFVRTSPDHGTAFAVAGTGAARANSLVAALRLAARLAEAEAGYRDA</sequence>
<comment type="pathway">
    <text evidence="7">Cofactor biosynthesis; pyridoxine 5'-phosphate biosynthesis; pyridoxine 5'-phosphate from D-erythrose 4-phosphate: step 4/5.</text>
</comment>
<feature type="binding site" evidence="7">
    <location>
        <position position="177"/>
    </location>
    <ligand>
        <name>substrate</name>
    </ligand>
</feature>
<gene>
    <name evidence="7 9" type="primary">pdxA</name>
    <name evidence="9" type="ORF">GN330_23030</name>
</gene>
<protein>
    <recommendedName>
        <fullName evidence="7">4-hydroxythreonine-4-phosphate dehydrogenase</fullName>
        <ecNumber evidence="7">1.1.1.262</ecNumber>
    </recommendedName>
    <alternativeName>
        <fullName evidence="7">4-(phosphohydroxy)-L-threonine dehydrogenase</fullName>
    </alternativeName>
</protein>
<feature type="binding site" evidence="7">
    <location>
        <position position="337"/>
    </location>
    <ligand>
        <name>substrate</name>
    </ligand>
</feature>
<reference evidence="9 10" key="1">
    <citation type="submission" date="2019-12" db="EMBL/GenBank/DDBJ databases">
        <title>Nitratireductor arenosus sp. nov., Isolated from sea sand, Jeju island, South Korea.</title>
        <authorList>
            <person name="Kim W."/>
        </authorList>
    </citation>
    <scope>NUCLEOTIDE SEQUENCE [LARGE SCALE GENOMIC DNA]</scope>
    <source>
        <strain evidence="9 10">CAU 1489</strain>
    </source>
</reference>
<comment type="cofactor">
    <cofactor evidence="7">
        <name>Zn(2+)</name>
        <dbReference type="ChEBI" id="CHEBI:29105"/>
    </cofactor>
    <cofactor evidence="7">
        <name>Mg(2+)</name>
        <dbReference type="ChEBI" id="CHEBI:18420"/>
    </cofactor>
    <cofactor evidence="7">
        <name>Co(2+)</name>
        <dbReference type="ChEBI" id="CHEBI:48828"/>
    </cofactor>
    <text evidence="7">Binds 1 divalent metal cation per subunit. Can use ions such as Zn(2+), Mg(2+) or Co(2+).</text>
</comment>
<dbReference type="GO" id="GO:0005737">
    <property type="term" value="C:cytoplasm"/>
    <property type="evidence" value="ECO:0007669"/>
    <property type="project" value="UniProtKB-SubCell"/>
</dbReference>
<dbReference type="GO" id="GO:0000287">
    <property type="term" value="F:magnesium ion binding"/>
    <property type="evidence" value="ECO:0007669"/>
    <property type="project" value="UniProtKB-UniRule"/>
</dbReference>
<dbReference type="EC" id="1.1.1.262" evidence="7"/>
<evidence type="ECO:0000313" key="9">
    <source>
        <dbReference type="EMBL" id="MVB00125.1"/>
    </source>
</evidence>
<dbReference type="AlphaFoldDB" id="A0A844QNG5"/>
<comment type="catalytic activity">
    <reaction evidence="7">
        <text>4-(phosphooxy)-L-threonine + NAD(+) = 3-amino-2-oxopropyl phosphate + CO2 + NADH</text>
        <dbReference type="Rhea" id="RHEA:32275"/>
        <dbReference type="ChEBI" id="CHEBI:16526"/>
        <dbReference type="ChEBI" id="CHEBI:57279"/>
        <dbReference type="ChEBI" id="CHEBI:57540"/>
        <dbReference type="ChEBI" id="CHEBI:57945"/>
        <dbReference type="ChEBI" id="CHEBI:58452"/>
        <dbReference type="EC" id="1.1.1.262"/>
    </reaction>
</comment>
<comment type="caution">
    <text evidence="9">The sequence shown here is derived from an EMBL/GenBank/DDBJ whole genome shotgun (WGS) entry which is preliminary data.</text>
</comment>
<keyword evidence="2 7" id="KW-0479">Metal-binding</keyword>